<dbReference type="GO" id="GO:0022857">
    <property type="term" value="F:transmembrane transporter activity"/>
    <property type="evidence" value="ECO:0007669"/>
    <property type="project" value="InterPro"/>
</dbReference>
<keyword evidence="3 6" id="KW-1133">Transmembrane helix</keyword>
<comment type="subcellular location">
    <subcellularLocation>
        <location evidence="1">Membrane</location>
        <topology evidence="1">Multi-pass membrane protein</topology>
    </subcellularLocation>
</comment>
<dbReference type="PANTHER" id="PTHR23502:SF64">
    <property type="entry name" value="TRANSPORTER, PUTATIVE (AFU_ORTHOLOGUE AFUA_3G11760)-RELATED"/>
    <property type="match status" value="1"/>
</dbReference>
<dbReference type="eggNOG" id="KOG0255">
    <property type="taxonomic scope" value="Eukaryota"/>
</dbReference>
<dbReference type="HOGENOM" id="CLU_008455_8_0_1"/>
<dbReference type="InterPro" id="IPR011701">
    <property type="entry name" value="MFS"/>
</dbReference>
<feature type="transmembrane region" description="Helical" evidence="6">
    <location>
        <begin position="148"/>
        <end position="167"/>
    </location>
</feature>
<dbReference type="VEuPathDB" id="FungiDB:ATEG_04717"/>
<dbReference type="AlphaFoldDB" id="Q0CNL7"/>
<feature type="transmembrane region" description="Helical" evidence="6">
    <location>
        <begin position="445"/>
        <end position="468"/>
    </location>
</feature>
<dbReference type="InterPro" id="IPR036259">
    <property type="entry name" value="MFS_trans_sf"/>
</dbReference>
<dbReference type="PROSITE" id="PS50850">
    <property type="entry name" value="MFS"/>
    <property type="match status" value="1"/>
</dbReference>
<evidence type="ECO:0000313" key="8">
    <source>
        <dbReference type="EMBL" id="EAU35164.1"/>
    </source>
</evidence>
<evidence type="ECO:0000256" key="2">
    <source>
        <dbReference type="ARBA" id="ARBA00022692"/>
    </source>
</evidence>
<accession>Q0CNL7</accession>
<protein>
    <recommendedName>
        <fullName evidence="7">Major facilitator superfamily (MFS) profile domain-containing protein</fullName>
    </recommendedName>
</protein>
<dbReference type="PANTHER" id="PTHR23502">
    <property type="entry name" value="MAJOR FACILITATOR SUPERFAMILY"/>
    <property type="match status" value="1"/>
</dbReference>
<evidence type="ECO:0000256" key="3">
    <source>
        <dbReference type="ARBA" id="ARBA00022989"/>
    </source>
</evidence>
<evidence type="ECO:0000259" key="7">
    <source>
        <dbReference type="PROSITE" id="PS50850"/>
    </source>
</evidence>
<feature type="transmembrane region" description="Helical" evidence="6">
    <location>
        <begin position="378"/>
        <end position="399"/>
    </location>
</feature>
<dbReference type="STRING" id="341663.Q0CNL7"/>
<feature type="compositionally biased region" description="Basic and acidic residues" evidence="5">
    <location>
        <begin position="1"/>
        <end position="11"/>
    </location>
</feature>
<organism evidence="8 9">
    <name type="scientific">Aspergillus terreus (strain NIH 2624 / FGSC A1156)</name>
    <dbReference type="NCBI Taxonomy" id="341663"/>
    <lineage>
        <taxon>Eukaryota</taxon>
        <taxon>Fungi</taxon>
        <taxon>Dikarya</taxon>
        <taxon>Ascomycota</taxon>
        <taxon>Pezizomycotina</taxon>
        <taxon>Eurotiomycetes</taxon>
        <taxon>Eurotiomycetidae</taxon>
        <taxon>Eurotiales</taxon>
        <taxon>Aspergillaceae</taxon>
        <taxon>Aspergillus</taxon>
        <taxon>Aspergillus subgen. Circumdati</taxon>
    </lineage>
</organism>
<dbReference type="Gene3D" id="1.20.1720.10">
    <property type="entry name" value="Multidrug resistance protein D"/>
    <property type="match status" value="1"/>
</dbReference>
<keyword evidence="4 6" id="KW-0472">Membrane</keyword>
<dbReference type="RefSeq" id="XP_001213895.1">
    <property type="nucleotide sequence ID" value="XM_001213895.1"/>
</dbReference>
<dbReference type="GeneID" id="4320227"/>
<feature type="transmembrane region" description="Helical" evidence="6">
    <location>
        <begin position="411"/>
        <end position="433"/>
    </location>
</feature>
<feature type="region of interest" description="Disordered" evidence="5">
    <location>
        <begin position="1"/>
        <end position="52"/>
    </location>
</feature>
<gene>
    <name evidence="8" type="ORF">ATEG_04717</name>
</gene>
<dbReference type="Pfam" id="PF07690">
    <property type="entry name" value="MFS_1"/>
    <property type="match status" value="1"/>
</dbReference>
<dbReference type="InterPro" id="IPR020846">
    <property type="entry name" value="MFS_dom"/>
</dbReference>
<dbReference type="Proteomes" id="UP000007963">
    <property type="component" value="Unassembled WGS sequence"/>
</dbReference>
<evidence type="ECO:0000256" key="5">
    <source>
        <dbReference type="SAM" id="MobiDB-lite"/>
    </source>
</evidence>
<feature type="transmembrane region" description="Helical" evidence="6">
    <location>
        <begin position="474"/>
        <end position="499"/>
    </location>
</feature>
<dbReference type="EMBL" id="CH476599">
    <property type="protein sequence ID" value="EAU35164.1"/>
    <property type="molecule type" value="Genomic_DNA"/>
</dbReference>
<feature type="transmembrane region" description="Helical" evidence="6">
    <location>
        <begin position="298"/>
        <end position="317"/>
    </location>
</feature>
<feature type="transmembrane region" description="Helical" evidence="6">
    <location>
        <begin position="237"/>
        <end position="256"/>
    </location>
</feature>
<dbReference type="GO" id="GO:0005886">
    <property type="term" value="C:plasma membrane"/>
    <property type="evidence" value="ECO:0007669"/>
    <property type="project" value="TreeGrafter"/>
</dbReference>
<feature type="domain" description="Major facilitator superfamily (MFS) profile" evidence="7">
    <location>
        <begin position="82"/>
        <end position="528"/>
    </location>
</feature>
<feature type="compositionally biased region" description="Polar residues" evidence="5">
    <location>
        <begin position="20"/>
        <end position="40"/>
    </location>
</feature>
<evidence type="ECO:0000256" key="1">
    <source>
        <dbReference type="ARBA" id="ARBA00004141"/>
    </source>
</evidence>
<feature type="transmembrane region" description="Helical" evidence="6">
    <location>
        <begin position="80"/>
        <end position="105"/>
    </location>
</feature>
<dbReference type="OMA" id="GNYFMRY"/>
<reference evidence="9" key="1">
    <citation type="submission" date="2005-09" db="EMBL/GenBank/DDBJ databases">
        <title>Annotation of the Aspergillus terreus NIH2624 genome.</title>
        <authorList>
            <person name="Birren B.W."/>
            <person name="Lander E.S."/>
            <person name="Galagan J.E."/>
            <person name="Nusbaum C."/>
            <person name="Devon K."/>
            <person name="Henn M."/>
            <person name="Ma L.-J."/>
            <person name="Jaffe D.B."/>
            <person name="Butler J."/>
            <person name="Alvarez P."/>
            <person name="Gnerre S."/>
            <person name="Grabherr M."/>
            <person name="Kleber M."/>
            <person name="Mauceli E.W."/>
            <person name="Brockman W."/>
            <person name="Rounsley S."/>
            <person name="Young S.K."/>
            <person name="LaButti K."/>
            <person name="Pushparaj V."/>
            <person name="DeCaprio D."/>
            <person name="Crawford M."/>
            <person name="Koehrsen M."/>
            <person name="Engels R."/>
            <person name="Montgomery P."/>
            <person name="Pearson M."/>
            <person name="Howarth C."/>
            <person name="Larson L."/>
            <person name="Luoma S."/>
            <person name="White J."/>
            <person name="Alvarado L."/>
            <person name="Kodira C.D."/>
            <person name="Zeng Q."/>
            <person name="Oleary S."/>
            <person name="Yandava C."/>
            <person name="Denning D.W."/>
            <person name="Nierman W.C."/>
            <person name="Milne T."/>
            <person name="Madden K."/>
        </authorList>
    </citation>
    <scope>NUCLEOTIDE SEQUENCE [LARGE SCALE GENOMIC DNA]</scope>
    <source>
        <strain evidence="9">NIH 2624 / FGSC A1156</strain>
    </source>
</reference>
<dbReference type="SUPFAM" id="SSF103473">
    <property type="entry name" value="MFS general substrate transporter"/>
    <property type="match status" value="1"/>
</dbReference>
<evidence type="ECO:0000256" key="6">
    <source>
        <dbReference type="SAM" id="Phobius"/>
    </source>
</evidence>
<sequence length="528" mass="56124">MTAHNMAKEDPQGLELPVTSDCSSSITQVPTEAQESSTELSLPPGTPNTLVQEDSHVSDLESLKAPEEDQYQRFSPARKLLIVSTLAFCALLAPISSTAIMAAVPELAKTYQTTPEVINASTAVYLTSMGVAALFWGPLSQVYGRRPVFIASSVLFFLFTVATTLAPTLSTYFVFRALTAFQGTSFLVVGSSAIGDIYAPDARATALGWILSGSMVGPAFGPFLGGVVITFRPWRTIFWLLTAMAGTAALAIILVFPETLPPSTQQALPGQTLPTKAKALWQRISPARVIALNVTYPNLLLTGLTAGALVWCQYALLTPIRPILNPRFHLTTPVEAGLFYLAPGAGYLFGNLFGGRWADHVVAVYVTRRGVRVPEDRLRAGLLPLCVLAPASLLAYGWTLDRRAGGIPAPVVAMFVQGVSQLLALPALNTYCLDVMHAAGRSAEVVAGSYVFRYAFAALATGVALPAIDTMGVGWFNSLSALFLLVCGGAVWLTAVYGARWREGVDAKRAQKVTAPATADTPAAPKSV</sequence>
<feature type="transmembrane region" description="Helical" evidence="6">
    <location>
        <begin position="117"/>
        <end position="136"/>
    </location>
</feature>
<proteinExistence type="predicted"/>
<evidence type="ECO:0000256" key="4">
    <source>
        <dbReference type="ARBA" id="ARBA00023136"/>
    </source>
</evidence>
<name>Q0CNL7_ASPTN</name>
<feature type="transmembrane region" description="Helical" evidence="6">
    <location>
        <begin position="337"/>
        <end position="358"/>
    </location>
</feature>
<feature type="transmembrane region" description="Helical" evidence="6">
    <location>
        <begin position="206"/>
        <end position="231"/>
    </location>
</feature>
<keyword evidence="2 6" id="KW-0812">Transmembrane</keyword>
<dbReference type="OrthoDB" id="3066029at2759"/>
<evidence type="ECO:0000313" key="9">
    <source>
        <dbReference type="Proteomes" id="UP000007963"/>
    </source>
</evidence>
<feature type="transmembrane region" description="Helical" evidence="6">
    <location>
        <begin position="173"/>
        <end position="194"/>
    </location>
</feature>